<proteinExistence type="predicted"/>
<dbReference type="PANTHER" id="PTHR47718">
    <property type="entry name" value="OS01G0519700 PROTEIN"/>
    <property type="match status" value="1"/>
</dbReference>
<evidence type="ECO:0000313" key="2">
    <source>
        <dbReference type="Proteomes" id="UP001629113"/>
    </source>
</evidence>
<accession>A0ABR4PF24</accession>
<dbReference type="EMBL" id="JBFCZG010000005">
    <property type="protein sequence ID" value="KAL3421915.1"/>
    <property type="molecule type" value="Genomic_DNA"/>
</dbReference>
<sequence>MASVSQDIELLSLPPPGIFDSKQAVIDHIQSHAKKAGYAFSIGKARRRHGRFIYEFVCDRGGRIPSSHVAEEARIRQRTSKKTGCKVSVRVLHNHAAQPASAFYQHRALSVEQKELVATNYTAGIGAKHTKSLIRQQDPEVPITTRDIWNMNAVISREQRNGLCPPEAVVYNSE</sequence>
<protein>
    <recommendedName>
        <fullName evidence="3">FAR1 domain-containing protein</fullName>
    </recommendedName>
</protein>
<comment type="caution">
    <text evidence="1">The sequence shown here is derived from an EMBL/GenBank/DDBJ whole genome shotgun (WGS) entry which is preliminary data.</text>
</comment>
<evidence type="ECO:0008006" key="3">
    <source>
        <dbReference type="Google" id="ProtNLM"/>
    </source>
</evidence>
<keyword evidence="2" id="KW-1185">Reference proteome</keyword>
<evidence type="ECO:0000313" key="1">
    <source>
        <dbReference type="EMBL" id="KAL3421915.1"/>
    </source>
</evidence>
<gene>
    <name evidence="1" type="ORF">PVAG01_06071</name>
</gene>
<reference evidence="1 2" key="1">
    <citation type="submission" date="2024-06" db="EMBL/GenBank/DDBJ databases">
        <title>Complete genome of Phlyctema vagabunda strain 19-DSS-EL-015.</title>
        <authorList>
            <person name="Fiorenzani C."/>
        </authorList>
    </citation>
    <scope>NUCLEOTIDE SEQUENCE [LARGE SCALE GENOMIC DNA]</scope>
    <source>
        <strain evidence="1 2">19-DSS-EL-015</strain>
    </source>
</reference>
<dbReference type="Proteomes" id="UP001629113">
    <property type="component" value="Unassembled WGS sequence"/>
</dbReference>
<name>A0ABR4PF24_9HELO</name>
<dbReference type="PANTHER" id="PTHR47718:SF3">
    <property type="entry name" value="PROTEIN FAR1-RELATED SEQUENCE 5-LIKE"/>
    <property type="match status" value="1"/>
</dbReference>
<organism evidence="1 2">
    <name type="scientific">Phlyctema vagabunda</name>
    <dbReference type="NCBI Taxonomy" id="108571"/>
    <lineage>
        <taxon>Eukaryota</taxon>
        <taxon>Fungi</taxon>
        <taxon>Dikarya</taxon>
        <taxon>Ascomycota</taxon>
        <taxon>Pezizomycotina</taxon>
        <taxon>Leotiomycetes</taxon>
        <taxon>Helotiales</taxon>
        <taxon>Dermateaceae</taxon>
        <taxon>Phlyctema</taxon>
    </lineage>
</organism>